<protein>
    <recommendedName>
        <fullName evidence="3 11">Malonyl CoA-acyl carrier protein transacylase</fullName>
        <ecNumber evidence="2 11">2.3.1.39</ecNumber>
    </recommendedName>
</protein>
<keyword evidence="9 11" id="KW-0012">Acyltransferase</keyword>
<evidence type="ECO:0000256" key="2">
    <source>
        <dbReference type="ARBA" id="ARBA00013258"/>
    </source>
</evidence>
<dbReference type="SUPFAM" id="SSF52151">
    <property type="entry name" value="FabD/lysophospholipase-like"/>
    <property type="match status" value="1"/>
</dbReference>
<evidence type="ECO:0000259" key="13">
    <source>
        <dbReference type="SMART" id="SM00827"/>
    </source>
</evidence>
<dbReference type="GO" id="GO:0005829">
    <property type="term" value="C:cytosol"/>
    <property type="evidence" value="ECO:0007669"/>
    <property type="project" value="TreeGrafter"/>
</dbReference>
<dbReference type="InterPro" id="IPR014043">
    <property type="entry name" value="Acyl_transferase_dom"/>
</dbReference>
<comment type="caution">
    <text evidence="14">The sequence shown here is derived from an EMBL/GenBank/DDBJ whole genome shotgun (WGS) entry which is preliminary data.</text>
</comment>
<dbReference type="Proteomes" id="UP000589351">
    <property type="component" value="Unassembled WGS sequence"/>
</dbReference>
<feature type="domain" description="Malonyl-CoA:ACP transacylase (MAT)" evidence="13">
    <location>
        <begin position="6"/>
        <end position="293"/>
    </location>
</feature>
<keyword evidence="7" id="KW-0443">Lipid metabolism</keyword>
<evidence type="ECO:0000256" key="5">
    <source>
        <dbReference type="ARBA" id="ARBA00022679"/>
    </source>
</evidence>
<dbReference type="RefSeq" id="WP_185126080.1">
    <property type="nucleotide sequence ID" value="NZ_CAJEWD010000008.1"/>
</dbReference>
<evidence type="ECO:0000256" key="6">
    <source>
        <dbReference type="ARBA" id="ARBA00022832"/>
    </source>
</evidence>
<evidence type="ECO:0000313" key="14">
    <source>
        <dbReference type="EMBL" id="CAD2079189.1"/>
    </source>
</evidence>
<feature type="active site" evidence="12">
    <location>
        <position position="86"/>
    </location>
</feature>
<keyword evidence="4" id="KW-0444">Lipid biosynthesis</keyword>
<comment type="pathway">
    <text evidence="1">Lipid metabolism; fatty acid biosynthesis.</text>
</comment>
<dbReference type="InterPro" id="IPR004410">
    <property type="entry name" value="Malonyl_CoA-ACP_transAc_FabD"/>
</dbReference>
<organism evidence="14 15">
    <name type="scientific">Jeotgalicoccus meleagridis</name>
    <dbReference type="NCBI Taxonomy" id="2759181"/>
    <lineage>
        <taxon>Bacteria</taxon>
        <taxon>Bacillati</taxon>
        <taxon>Bacillota</taxon>
        <taxon>Bacilli</taxon>
        <taxon>Bacillales</taxon>
        <taxon>Staphylococcaceae</taxon>
        <taxon>Jeotgalicoccus</taxon>
    </lineage>
</organism>
<keyword evidence="6" id="KW-0276">Fatty acid metabolism</keyword>
<dbReference type="PANTHER" id="PTHR42681:SF1">
    <property type="entry name" value="MALONYL-COA-ACYL CARRIER PROTEIN TRANSACYLASE, MITOCHONDRIAL"/>
    <property type="match status" value="1"/>
</dbReference>
<dbReference type="InterPro" id="IPR016035">
    <property type="entry name" value="Acyl_Trfase/lysoPLipase"/>
</dbReference>
<dbReference type="Gene3D" id="3.40.366.10">
    <property type="entry name" value="Malonyl-Coenzyme A Acyl Carrier Protein, domain 2"/>
    <property type="match status" value="1"/>
</dbReference>
<dbReference type="InterPro" id="IPR050858">
    <property type="entry name" value="Mal-CoA-ACP_Trans/PKS_FabD"/>
</dbReference>
<dbReference type="SUPFAM" id="SSF55048">
    <property type="entry name" value="Probable ACP-binding domain of malonyl-CoA ACP transacylase"/>
    <property type="match status" value="1"/>
</dbReference>
<dbReference type="EMBL" id="CAJEWD010000008">
    <property type="protein sequence ID" value="CAD2079189.1"/>
    <property type="molecule type" value="Genomic_DNA"/>
</dbReference>
<comment type="catalytic activity">
    <reaction evidence="10 11">
        <text>holo-[ACP] + malonyl-CoA = malonyl-[ACP] + CoA</text>
        <dbReference type="Rhea" id="RHEA:41792"/>
        <dbReference type="Rhea" id="RHEA-COMP:9623"/>
        <dbReference type="Rhea" id="RHEA-COMP:9685"/>
        <dbReference type="ChEBI" id="CHEBI:57287"/>
        <dbReference type="ChEBI" id="CHEBI:57384"/>
        <dbReference type="ChEBI" id="CHEBI:64479"/>
        <dbReference type="ChEBI" id="CHEBI:78449"/>
        <dbReference type="EC" id="2.3.1.39"/>
    </reaction>
</comment>
<dbReference type="NCBIfam" id="TIGR00128">
    <property type="entry name" value="fabD"/>
    <property type="match status" value="1"/>
</dbReference>
<evidence type="ECO:0000256" key="4">
    <source>
        <dbReference type="ARBA" id="ARBA00022516"/>
    </source>
</evidence>
<keyword evidence="8" id="KW-0275">Fatty acid biosynthesis</keyword>
<gene>
    <name evidence="14" type="primary">fabD</name>
    <name evidence="14" type="ORF">JEODO184_01610</name>
</gene>
<dbReference type="InterPro" id="IPR024925">
    <property type="entry name" value="Malonyl_CoA-ACP_transAc"/>
</dbReference>
<keyword evidence="15" id="KW-1185">Reference proteome</keyword>
<dbReference type="Pfam" id="PF00698">
    <property type="entry name" value="Acyl_transf_1"/>
    <property type="match status" value="1"/>
</dbReference>
<evidence type="ECO:0000256" key="9">
    <source>
        <dbReference type="ARBA" id="ARBA00023315"/>
    </source>
</evidence>
<comment type="similarity">
    <text evidence="11">Belongs to the fabD family.</text>
</comment>
<dbReference type="InterPro" id="IPR016036">
    <property type="entry name" value="Malonyl_transacylase_ACP-bd"/>
</dbReference>
<evidence type="ECO:0000256" key="8">
    <source>
        <dbReference type="ARBA" id="ARBA00023160"/>
    </source>
</evidence>
<dbReference type="GO" id="GO:0006633">
    <property type="term" value="P:fatty acid biosynthetic process"/>
    <property type="evidence" value="ECO:0007669"/>
    <property type="project" value="UniProtKB-UniPathway"/>
</dbReference>
<dbReference type="GO" id="GO:0004314">
    <property type="term" value="F:[acyl-carrier-protein] S-malonyltransferase activity"/>
    <property type="evidence" value="ECO:0007669"/>
    <property type="project" value="UniProtKB-EC"/>
</dbReference>
<dbReference type="SMART" id="SM00827">
    <property type="entry name" value="PKS_AT"/>
    <property type="match status" value="1"/>
</dbReference>
<evidence type="ECO:0000256" key="12">
    <source>
        <dbReference type="PIRSR" id="PIRSR000446-1"/>
    </source>
</evidence>
<feature type="active site" evidence="12">
    <location>
        <position position="193"/>
    </location>
</feature>
<accession>A0A6V7RLH3</accession>
<name>A0A6V7RLH3_9STAP</name>
<dbReference type="AlphaFoldDB" id="A0A6V7RLH3"/>
<keyword evidence="5 11" id="KW-0808">Transferase</keyword>
<dbReference type="FunFam" id="3.30.70.250:FF:000001">
    <property type="entry name" value="Malonyl CoA-acyl carrier protein transacylase"/>
    <property type="match status" value="1"/>
</dbReference>
<evidence type="ECO:0000256" key="10">
    <source>
        <dbReference type="ARBA" id="ARBA00048462"/>
    </source>
</evidence>
<evidence type="ECO:0000313" key="15">
    <source>
        <dbReference type="Proteomes" id="UP000589351"/>
    </source>
</evidence>
<dbReference type="UniPathway" id="UPA00094"/>
<evidence type="ECO:0000256" key="11">
    <source>
        <dbReference type="PIRNR" id="PIRNR000446"/>
    </source>
</evidence>
<dbReference type="Gene3D" id="3.30.70.250">
    <property type="entry name" value="Malonyl-CoA ACP transacylase, ACP-binding"/>
    <property type="match status" value="1"/>
</dbReference>
<evidence type="ECO:0000256" key="3">
    <source>
        <dbReference type="ARBA" id="ARBA00018953"/>
    </source>
</evidence>
<dbReference type="EC" id="2.3.1.39" evidence="2 11"/>
<dbReference type="PIRSF" id="PIRSF000446">
    <property type="entry name" value="Mct"/>
    <property type="match status" value="1"/>
</dbReference>
<sequence>MSKLVIFPGQGAQYAGMAKDLYDNNEKARQQLDEIFEYASADLKTIMFEEDDRLNDTRYTQPALFAHSLAVLAATGIKGDYLLGHSLGELPALVHAGVVSLSDGVRLVEKRGALMSETKSGAMAAVIGMEIKDLEALCEKVSTDEEKVTPANINAPDQVVVSGDIEAVERFKELAKEWGARRVIPLKVSGAFHSHLMEDAKLQFKEFVDTVDFKDAEIPVIQNVSAERETDSATIKRNFVEQITHPVRFVECVEKAVELGVTESIEVGPKKVQSGLVRKITKEIETSHIDTIEQVEVFLNE</sequence>
<dbReference type="PANTHER" id="PTHR42681">
    <property type="entry name" value="MALONYL-COA-ACYL CARRIER PROTEIN TRANSACYLASE, MITOCHONDRIAL"/>
    <property type="match status" value="1"/>
</dbReference>
<evidence type="ECO:0000256" key="7">
    <source>
        <dbReference type="ARBA" id="ARBA00023098"/>
    </source>
</evidence>
<dbReference type="InterPro" id="IPR001227">
    <property type="entry name" value="Ac_transferase_dom_sf"/>
</dbReference>
<reference evidence="14 15" key="1">
    <citation type="submission" date="2020-07" db="EMBL/GenBank/DDBJ databases">
        <authorList>
            <person name="Criscuolo A."/>
        </authorList>
    </citation>
    <scope>NUCLEOTIDE SEQUENCE [LARGE SCALE GENOMIC DNA]</scope>
    <source>
        <strain evidence="14">CIP111649</strain>
    </source>
</reference>
<proteinExistence type="inferred from homology"/>
<evidence type="ECO:0000256" key="1">
    <source>
        <dbReference type="ARBA" id="ARBA00005194"/>
    </source>
</evidence>